<reference evidence="5 6" key="1">
    <citation type="journal article" date="2020" name="G3 (Bethesda)">
        <title>Improved Reference Genome for Cyclotella cryptica CCMP332, a Model for Cell Wall Morphogenesis, Salinity Adaptation, and Lipid Production in Diatoms (Bacillariophyta).</title>
        <authorList>
            <person name="Roberts W.R."/>
            <person name="Downey K.M."/>
            <person name="Ruck E.C."/>
            <person name="Traller J.C."/>
            <person name="Alverson A.J."/>
        </authorList>
    </citation>
    <scope>NUCLEOTIDE SEQUENCE [LARGE SCALE GENOMIC DNA]</scope>
    <source>
        <strain evidence="5 6">CCMP332</strain>
    </source>
</reference>
<evidence type="ECO:0000256" key="1">
    <source>
        <dbReference type="ARBA" id="ARBA00005641"/>
    </source>
</evidence>
<dbReference type="EMBL" id="JABMIG020000019">
    <property type="protein sequence ID" value="KAL3802513.1"/>
    <property type="molecule type" value="Genomic_DNA"/>
</dbReference>
<feature type="domain" description="Glycoside hydrolase family 5 C-terminal" evidence="4">
    <location>
        <begin position="614"/>
        <end position="702"/>
    </location>
</feature>
<evidence type="ECO:0000256" key="3">
    <source>
        <dbReference type="ARBA" id="ARBA00023295"/>
    </source>
</evidence>
<organism evidence="5 6">
    <name type="scientific">Cyclotella cryptica</name>
    <dbReference type="NCBI Taxonomy" id="29204"/>
    <lineage>
        <taxon>Eukaryota</taxon>
        <taxon>Sar</taxon>
        <taxon>Stramenopiles</taxon>
        <taxon>Ochrophyta</taxon>
        <taxon>Bacillariophyta</taxon>
        <taxon>Coscinodiscophyceae</taxon>
        <taxon>Thalassiosirophycidae</taxon>
        <taxon>Stephanodiscales</taxon>
        <taxon>Stephanodiscaceae</taxon>
        <taxon>Cyclotella</taxon>
    </lineage>
</organism>
<name>A0ABD3QQS5_9STRA</name>
<keyword evidence="6" id="KW-1185">Reference proteome</keyword>
<dbReference type="InterPro" id="IPR017853">
    <property type="entry name" value="GH"/>
</dbReference>
<dbReference type="InterPro" id="IPR052066">
    <property type="entry name" value="Glycosphingolipid_Hydrolases"/>
</dbReference>
<evidence type="ECO:0000259" key="4">
    <source>
        <dbReference type="Pfam" id="PF18564"/>
    </source>
</evidence>
<evidence type="ECO:0000313" key="5">
    <source>
        <dbReference type="EMBL" id="KAL3802513.1"/>
    </source>
</evidence>
<dbReference type="Gene3D" id="3.20.20.80">
    <property type="entry name" value="Glycosidases"/>
    <property type="match status" value="2"/>
</dbReference>
<dbReference type="GO" id="GO:0016042">
    <property type="term" value="P:lipid catabolic process"/>
    <property type="evidence" value="ECO:0007669"/>
    <property type="project" value="UniProtKB-ARBA"/>
</dbReference>
<accession>A0ABD3QQS5</accession>
<dbReference type="GO" id="GO:1901136">
    <property type="term" value="P:carbohydrate derivative catabolic process"/>
    <property type="evidence" value="ECO:0007669"/>
    <property type="project" value="UniProtKB-ARBA"/>
</dbReference>
<dbReference type="PANTHER" id="PTHR31308:SF5">
    <property type="entry name" value="ERGOSTERYL-BETA-GLUCOSIDASE"/>
    <property type="match status" value="1"/>
</dbReference>
<protein>
    <recommendedName>
        <fullName evidence="4">Glycoside hydrolase family 5 C-terminal domain-containing protein</fullName>
    </recommendedName>
</protein>
<dbReference type="Pfam" id="PF18564">
    <property type="entry name" value="Glyco_hydro_5_C"/>
    <property type="match status" value="1"/>
</dbReference>
<dbReference type="InterPro" id="IPR013780">
    <property type="entry name" value="Glyco_hydro_b"/>
</dbReference>
<dbReference type="AlphaFoldDB" id="A0ABD3QQS5"/>
<sequence>MTILSTKNGHFLDAHERIVNLRGVNLSGSSKLPRNHHDPHATPTFVDRPFPPSDAPLHFARLQASGVRLLRFLVSWEAIEHAGPGIYDTEYLEYVRQILEVARRFDMLVYLDPHQDVWSRWTGGDGAPLWTLELAGFDVTNFRRCEAAVCRETYGTGHSTDERRSSDKNNNQHTAALPKMIWPTNYFKLACATMFTLFWAGERFAPHCLVDNDDGQGTRVNIQTYLQTHYIHAMAELLQHLRGLDNIVGIGTMNEPSPGYINVHDLTIGFDQSVPQATTSSSSSSSKSKELKYGLAPTPFQGMVLGEGYPQQVSEWSNGILQHLFNKHDRSVLVDPNRKRAWKQGTECLWKREGVWRIHPQTKQPELLLPNYFANVDFGTECYLPFAARYAEILQRIWNSEVTPTDATTTTTTATDSTTISTKQPLHIFVELPPLEFTSTPFPQIPSSSSSSEKNTHGIPHAINATHWYDGVTLFTRSWRPHFSFDTRTHRPVLGYNRIFRMHTDQLHDIRQLSITKMNHVPTLIGETGIPFDMTGGKSRDSQIDAMDHTIRCLEKNLLSFTLWCYTPDNTHQDGDGWNGEDLSVFCNEEKQGLDESDPLYIYDGMRAAPAVIRPYAWCMAGMPLENNFDMERGVFLYRGVANDDRMYSVPTEIFVPKYWCLTTSEMDIRVLGGRFEVEEFRHWFIVKYWNEDLSIEQRVEIQFMRKKKSWCRTWGVPFI</sequence>
<dbReference type="PROSITE" id="PS00659">
    <property type="entry name" value="GLYCOSYL_HYDROL_F5"/>
    <property type="match status" value="1"/>
</dbReference>
<keyword evidence="3" id="KW-0326">Glycosidase</keyword>
<evidence type="ECO:0000256" key="2">
    <source>
        <dbReference type="ARBA" id="ARBA00022801"/>
    </source>
</evidence>
<dbReference type="Proteomes" id="UP001516023">
    <property type="component" value="Unassembled WGS sequence"/>
</dbReference>
<evidence type="ECO:0000313" key="6">
    <source>
        <dbReference type="Proteomes" id="UP001516023"/>
    </source>
</evidence>
<dbReference type="GO" id="GO:0004553">
    <property type="term" value="F:hydrolase activity, hydrolyzing O-glycosyl compounds"/>
    <property type="evidence" value="ECO:0007669"/>
    <property type="project" value="UniProtKB-ARBA"/>
</dbReference>
<dbReference type="InterPro" id="IPR041036">
    <property type="entry name" value="GH5_C"/>
</dbReference>
<keyword evidence="2" id="KW-0378">Hydrolase</keyword>
<dbReference type="Gene3D" id="2.60.40.1180">
    <property type="entry name" value="Golgi alpha-mannosidase II"/>
    <property type="match status" value="1"/>
</dbReference>
<dbReference type="SUPFAM" id="SSF51445">
    <property type="entry name" value="(Trans)glycosidases"/>
    <property type="match status" value="2"/>
</dbReference>
<dbReference type="PANTHER" id="PTHR31308">
    <property type="match status" value="1"/>
</dbReference>
<proteinExistence type="inferred from homology"/>
<dbReference type="InterPro" id="IPR018087">
    <property type="entry name" value="Glyco_hydro_5_CS"/>
</dbReference>
<gene>
    <name evidence="5" type="ORF">HJC23_012532</name>
</gene>
<comment type="caution">
    <text evidence="5">The sequence shown here is derived from an EMBL/GenBank/DDBJ whole genome shotgun (WGS) entry which is preliminary data.</text>
</comment>
<comment type="similarity">
    <text evidence="1">Belongs to the glycosyl hydrolase 5 (cellulase A) family.</text>
</comment>